<dbReference type="EMBL" id="MW042802">
    <property type="protein sequence ID" value="QOV07170.1"/>
    <property type="molecule type" value="Genomic_DNA"/>
</dbReference>
<protein>
    <submittedName>
        <fullName evidence="1">Uncharacterized protein</fullName>
    </submittedName>
</protein>
<evidence type="ECO:0000313" key="2">
    <source>
        <dbReference type="Proteomes" id="UP000594167"/>
    </source>
</evidence>
<keyword evidence="2" id="KW-1185">Reference proteome</keyword>
<evidence type="ECO:0000313" key="1">
    <source>
        <dbReference type="EMBL" id="QOV07170.1"/>
    </source>
</evidence>
<dbReference type="Proteomes" id="UP000594167">
    <property type="component" value="Segment"/>
</dbReference>
<accession>A0A7S6U4K9</accession>
<sequence>MTKLLCTFSQANQLFTVGEHYQSEIVRRCGLDFHEVKSNKGFPITLQPGDSEQYVSAFSGHRLLADFIQLQED</sequence>
<reference evidence="1 2" key="1">
    <citation type="submission" date="2020-09" db="EMBL/GenBank/DDBJ databases">
        <title>The genomes of Klebsiella penumoniae phages isolated from sewage.</title>
        <authorList>
            <person name="Fang Q."/>
            <person name="Feng Y."/>
            <person name="Zong Z."/>
        </authorList>
    </citation>
    <scope>NUCLEOTIDE SEQUENCE [LARGE SCALE GENOMIC DNA]</scope>
    <source>
        <strain evidence="1 2">066039</strain>
    </source>
</reference>
<name>A0A7S6U4K9_9CAUD</name>
<organism evidence="1 2">
    <name type="scientific">Klebsiella phage 066039</name>
    <dbReference type="NCBI Taxonomy" id="2777397"/>
    <lineage>
        <taxon>Viruses</taxon>
        <taxon>Duplodnaviria</taxon>
        <taxon>Heunggongvirae</taxon>
        <taxon>Uroviricota</taxon>
        <taxon>Caudoviricetes</taxon>
        <taxon>Drexlerviridae</taxon>
        <taxon>Webervirus</taxon>
        <taxon>Webervirus 066039</taxon>
    </lineage>
</organism>
<proteinExistence type="predicted"/>
<gene>
    <name evidence="1" type="ORF">BLOHGJAL_00210</name>
</gene>